<name>A0AA42C7C9_9BACT</name>
<evidence type="ECO:0000313" key="3">
    <source>
        <dbReference type="Proteomes" id="UP001163821"/>
    </source>
</evidence>
<feature type="chain" id="PRO_5041428557" evidence="1">
    <location>
        <begin position="21"/>
        <end position="361"/>
    </location>
</feature>
<comment type="caution">
    <text evidence="2">The sequence shown here is derived from an EMBL/GenBank/DDBJ whole genome shotgun (WGS) entry which is preliminary data.</text>
</comment>
<keyword evidence="1" id="KW-0732">Signal</keyword>
<dbReference type="InterPro" id="IPR013783">
    <property type="entry name" value="Ig-like_fold"/>
</dbReference>
<dbReference type="Proteomes" id="UP001163821">
    <property type="component" value="Unassembled WGS sequence"/>
</dbReference>
<dbReference type="InterPro" id="IPR011044">
    <property type="entry name" value="Quino_amine_DH_bsu"/>
</dbReference>
<protein>
    <submittedName>
        <fullName evidence="2">Glutaminyl-peptide cyclotransferase</fullName>
    </submittedName>
</protein>
<proteinExistence type="predicted"/>
<dbReference type="RefSeq" id="WP_282590066.1">
    <property type="nucleotide sequence ID" value="NZ_JAPAAF010000002.1"/>
</dbReference>
<gene>
    <name evidence="2" type="ORF">N2K84_01870</name>
</gene>
<dbReference type="SUPFAM" id="SSF50969">
    <property type="entry name" value="YVTN repeat-like/Quinoprotein amine dehydrogenase"/>
    <property type="match status" value="1"/>
</dbReference>
<dbReference type="Gene3D" id="2.60.40.10">
    <property type="entry name" value="Immunoglobulins"/>
    <property type="match status" value="1"/>
</dbReference>
<feature type="signal peptide" evidence="1">
    <location>
        <begin position="1"/>
        <end position="20"/>
    </location>
</feature>
<dbReference type="PROSITE" id="PS51257">
    <property type="entry name" value="PROKAR_LIPOPROTEIN"/>
    <property type="match status" value="1"/>
</dbReference>
<dbReference type="Gene3D" id="2.130.10.10">
    <property type="entry name" value="YVTN repeat-like/Quinoprotein amine dehydrogenase"/>
    <property type="match status" value="1"/>
</dbReference>
<evidence type="ECO:0000256" key="1">
    <source>
        <dbReference type="SAM" id="SignalP"/>
    </source>
</evidence>
<keyword evidence="3" id="KW-1185">Reference proteome</keyword>
<dbReference type="PANTHER" id="PTHR31270">
    <property type="entry name" value="GLUTAMINYL-PEPTIDE CYCLOTRANSFERASE"/>
    <property type="match status" value="1"/>
</dbReference>
<evidence type="ECO:0000313" key="2">
    <source>
        <dbReference type="EMBL" id="MCW0481456.1"/>
    </source>
</evidence>
<dbReference type="Pfam" id="PF05096">
    <property type="entry name" value="Glu_cyclase_2"/>
    <property type="match status" value="1"/>
</dbReference>
<organism evidence="2 3">
    <name type="scientific">Gaoshiqia sediminis</name>
    <dbReference type="NCBI Taxonomy" id="2986998"/>
    <lineage>
        <taxon>Bacteria</taxon>
        <taxon>Pseudomonadati</taxon>
        <taxon>Bacteroidota</taxon>
        <taxon>Bacteroidia</taxon>
        <taxon>Marinilabiliales</taxon>
        <taxon>Prolixibacteraceae</taxon>
        <taxon>Gaoshiqia</taxon>
    </lineage>
</organism>
<reference evidence="2" key="1">
    <citation type="submission" date="2022-10" db="EMBL/GenBank/DDBJ databases">
        <title>Gaoshiqiia sediminis gen. nov., sp. nov., isolated from coastal sediment.</title>
        <authorList>
            <person name="Yu W.X."/>
            <person name="Mu D.S."/>
            <person name="Du J.Z."/>
            <person name="Liang Y.Q."/>
        </authorList>
    </citation>
    <scope>NUCLEOTIDE SEQUENCE</scope>
    <source>
        <strain evidence="2">A06</strain>
    </source>
</reference>
<dbReference type="GO" id="GO:0016603">
    <property type="term" value="F:glutaminyl-peptide cyclotransferase activity"/>
    <property type="evidence" value="ECO:0007669"/>
    <property type="project" value="InterPro"/>
</dbReference>
<dbReference type="AlphaFoldDB" id="A0AA42C7C9"/>
<dbReference type="EMBL" id="JAPAAF010000002">
    <property type="protein sequence ID" value="MCW0481456.1"/>
    <property type="molecule type" value="Genomic_DNA"/>
</dbReference>
<dbReference type="PANTHER" id="PTHR31270:SF1">
    <property type="entry name" value="GLUTAMINYL-PEPTIDE CYCLOTRANSFERASE"/>
    <property type="match status" value="1"/>
</dbReference>
<accession>A0AA42C7C9</accession>
<dbReference type="InterPro" id="IPR015943">
    <property type="entry name" value="WD40/YVTN_repeat-like_dom_sf"/>
</dbReference>
<dbReference type="InterPro" id="IPR007788">
    <property type="entry name" value="QCT"/>
</dbReference>
<sequence>MKLRIFSILFISLLFLSAFSCTNSPKKSRKPVAQISLSPKKKNLVAGDSINIQITIKLKDGSLQKAELYLDNELVKTSGDINFQYAIPKLQSLGKHQLKIVATKTDGVEGVNFQTFEVLSDTQPEQLTYEIVSTYPHSTEHFTQGLEIYNNEFYESTGENGKSGIFKFDLQTGKVLKEVKLEDRYFGEGITIFDNKIYQLTYKAQKGFIYELNTFARVDSFRYETTEGWGLTHDNTNLIKTDGSEFIHFIDPASMQVVNIIPVYDDKGPVKYLNELEFYDGHLYANIWTTNFAVKIDPETGKVLAKIDFDGLLSVMYNPDNRIDVLNGIAINKNNGKMYVTGKLWPKLFEVKLVKKDPGCR</sequence>